<evidence type="ECO:0000259" key="4">
    <source>
        <dbReference type="SMART" id="SM00382"/>
    </source>
</evidence>
<dbReference type="GO" id="GO:0006281">
    <property type="term" value="P:DNA repair"/>
    <property type="evidence" value="ECO:0007669"/>
    <property type="project" value="TreeGrafter"/>
</dbReference>
<dbReference type="EMBL" id="MN739974">
    <property type="protein sequence ID" value="QHT80752.1"/>
    <property type="molecule type" value="Genomic_DNA"/>
</dbReference>
<dbReference type="SUPFAM" id="SSF52540">
    <property type="entry name" value="P-loop containing nucleoside triphosphate hydrolases"/>
    <property type="match status" value="1"/>
</dbReference>
<dbReference type="Gene3D" id="3.40.50.300">
    <property type="entry name" value="P-loop containing nucleotide triphosphate hydrolases"/>
    <property type="match status" value="1"/>
</dbReference>
<accession>A0A6C0HJG6</accession>
<keyword evidence="1" id="KW-0235">DNA replication</keyword>
<dbReference type="SMART" id="SM00382">
    <property type="entry name" value="AAA"/>
    <property type="match status" value="1"/>
</dbReference>
<evidence type="ECO:0000313" key="5">
    <source>
        <dbReference type="EMBL" id="QHT80752.1"/>
    </source>
</evidence>
<keyword evidence="2" id="KW-0547">Nucleotide-binding</keyword>
<dbReference type="AlphaFoldDB" id="A0A6C0HJG6"/>
<dbReference type="GO" id="GO:0005663">
    <property type="term" value="C:DNA replication factor C complex"/>
    <property type="evidence" value="ECO:0007669"/>
    <property type="project" value="TreeGrafter"/>
</dbReference>
<evidence type="ECO:0000256" key="3">
    <source>
        <dbReference type="ARBA" id="ARBA00022840"/>
    </source>
</evidence>
<dbReference type="PANTHER" id="PTHR11669">
    <property type="entry name" value="REPLICATION FACTOR C / DNA POLYMERASE III GAMMA-TAU SUBUNIT"/>
    <property type="match status" value="1"/>
</dbReference>
<evidence type="ECO:0000256" key="1">
    <source>
        <dbReference type="ARBA" id="ARBA00022705"/>
    </source>
</evidence>
<dbReference type="GO" id="GO:0005524">
    <property type="term" value="F:ATP binding"/>
    <property type="evidence" value="ECO:0007669"/>
    <property type="project" value="UniProtKB-KW"/>
</dbReference>
<dbReference type="PANTHER" id="PTHR11669:SF20">
    <property type="entry name" value="REPLICATION FACTOR C SUBUNIT 4"/>
    <property type="match status" value="1"/>
</dbReference>
<proteinExistence type="predicted"/>
<sequence>MTSLVGQETVWKECLAQFDTPSHIFLTGTAGCGKTKLVRELLETYARQKKRTTPYLWGVESIDECMLLGPDQDRGIQTIRGQVSLFIRQMSLGKNNYRWVIVDDVDTFPQISQQALRRPMESYSHITRFFFIGISEENLIPALRSRCIHIAMNQLDIILYKQPFLTSVDMPHPEKFTEDMWSWVINLAGGNISDMVRLLKLIRDVHVTTGSELTLPRVRALCSAPFYVDFIPLLTAMASNNIVASVLSLVAIWKRGYAYEDILESFQVINQLFGNNHFKDNLLIHKFLIHSWISYCKGNTSILALQNVIYKTLKGENSDSFLANASLPNPMP</sequence>
<dbReference type="GO" id="GO:0006261">
    <property type="term" value="P:DNA-templated DNA replication"/>
    <property type="evidence" value="ECO:0007669"/>
    <property type="project" value="TreeGrafter"/>
</dbReference>
<name>A0A6C0HJG6_9ZZZZ</name>
<dbReference type="GO" id="GO:0003689">
    <property type="term" value="F:DNA clamp loader activity"/>
    <property type="evidence" value="ECO:0007669"/>
    <property type="project" value="TreeGrafter"/>
</dbReference>
<dbReference type="InterPro" id="IPR027417">
    <property type="entry name" value="P-loop_NTPase"/>
</dbReference>
<reference evidence="5" key="1">
    <citation type="journal article" date="2020" name="Nature">
        <title>Giant virus diversity and host interactions through global metagenomics.</title>
        <authorList>
            <person name="Schulz F."/>
            <person name="Roux S."/>
            <person name="Paez-Espino D."/>
            <person name="Jungbluth S."/>
            <person name="Walsh D.A."/>
            <person name="Denef V.J."/>
            <person name="McMahon K.D."/>
            <person name="Konstantinidis K.T."/>
            <person name="Eloe-Fadrosh E.A."/>
            <person name="Kyrpides N.C."/>
            <person name="Woyke T."/>
        </authorList>
    </citation>
    <scope>NUCLEOTIDE SEQUENCE</scope>
    <source>
        <strain evidence="5">GVMAG-M-3300023184-121</strain>
    </source>
</reference>
<organism evidence="5">
    <name type="scientific">viral metagenome</name>
    <dbReference type="NCBI Taxonomy" id="1070528"/>
    <lineage>
        <taxon>unclassified sequences</taxon>
        <taxon>metagenomes</taxon>
        <taxon>organismal metagenomes</taxon>
    </lineage>
</organism>
<protein>
    <recommendedName>
        <fullName evidence="4">AAA+ ATPase domain-containing protein</fullName>
    </recommendedName>
</protein>
<dbReference type="InterPro" id="IPR003593">
    <property type="entry name" value="AAA+_ATPase"/>
</dbReference>
<evidence type="ECO:0000256" key="2">
    <source>
        <dbReference type="ARBA" id="ARBA00022741"/>
    </source>
</evidence>
<keyword evidence="3" id="KW-0067">ATP-binding</keyword>
<feature type="domain" description="AAA+ ATPase" evidence="4">
    <location>
        <begin position="20"/>
        <end position="156"/>
    </location>
</feature>
<dbReference type="InterPro" id="IPR050238">
    <property type="entry name" value="DNA_Rep/Repair_Clamp_Loader"/>
</dbReference>